<comment type="caution">
    <text evidence="7">The sequence shown here is derived from an EMBL/GenBank/DDBJ whole genome shotgun (WGS) entry which is preliminary data.</text>
</comment>
<dbReference type="Pfam" id="PF00817">
    <property type="entry name" value="IMS"/>
    <property type="match status" value="1"/>
</dbReference>
<dbReference type="PANTHER" id="PTHR11076">
    <property type="entry name" value="DNA REPAIR POLYMERASE UMUC / TRANSFERASE FAMILY MEMBER"/>
    <property type="match status" value="1"/>
</dbReference>
<dbReference type="InterPro" id="IPR050116">
    <property type="entry name" value="DNA_polymerase-Y"/>
</dbReference>
<dbReference type="PANTHER" id="PTHR11076:SF34">
    <property type="entry name" value="PROTEIN UMUC"/>
    <property type="match status" value="1"/>
</dbReference>
<dbReference type="RefSeq" id="WP_273234973.1">
    <property type="nucleotide sequence ID" value="NZ_QFOH01000042.1"/>
</dbReference>
<dbReference type="AlphaFoldDB" id="A0A2W5CSC2"/>
<comment type="similarity">
    <text evidence="1">Belongs to the DNA polymerase type-Y family.</text>
</comment>
<dbReference type="Pfam" id="PF11799">
    <property type="entry name" value="IMS_C"/>
    <property type="match status" value="1"/>
</dbReference>
<dbReference type="Gene3D" id="3.40.1170.60">
    <property type="match status" value="1"/>
</dbReference>
<dbReference type="InterPro" id="IPR017961">
    <property type="entry name" value="DNA_pol_Y-fam_little_finger"/>
</dbReference>
<dbReference type="InterPro" id="IPR001126">
    <property type="entry name" value="UmuC"/>
</dbReference>
<evidence type="ECO:0000313" key="7">
    <source>
        <dbReference type="EMBL" id="PZP20858.1"/>
    </source>
</evidence>
<keyword evidence="5" id="KW-0742">SOS response</keyword>
<dbReference type="GO" id="GO:0005829">
    <property type="term" value="C:cytosol"/>
    <property type="evidence" value="ECO:0007669"/>
    <property type="project" value="TreeGrafter"/>
</dbReference>
<dbReference type="GO" id="GO:0042276">
    <property type="term" value="P:error-prone translesion synthesis"/>
    <property type="evidence" value="ECO:0007669"/>
    <property type="project" value="TreeGrafter"/>
</dbReference>
<organism evidence="7 8">
    <name type="scientific">Pseudomonas kuykendallii</name>
    <dbReference type="NCBI Taxonomy" id="1007099"/>
    <lineage>
        <taxon>Bacteria</taxon>
        <taxon>Pseudomonadati</taxon>
        <taxon>Pseudomonadota</taxon>
        <taxon>Gammaproteobacteria</taxon>
        <taxon>Pseudomonadales</taxon>
        <taxon>Pseudomonadaceae</taxon>
        <taxon>Pseudomonas</taxon>
    </lineage>
</organism>
<dbReference type="GO" id="GO:0006281">
    <property type="term" value="P:DNA repair"/>
    <property type="evidence" value="ECO:0007669"/>
    <property type="project" value="UniProtKB-KW"/>
</dbReference>
<accession>A0A2W5CSC2</accession>
<dbReference type="GO" id="GO:0003684">
    <property type="term" value="F:damaged DNA binding"/>
    <property type="evidence" value="ECO:0007669"/>
    <property type="project" value="InterPro"/>
</dbReference>
<dbReference type="EMBL" id="QFOH01000042">
    <property type="protein sequence ID" value="PZP20858.1"/>
    <property type="molecule type" value="Genomic_DNA"/>
</dbReference>
<reference evidence="7 8" key="1">
    <citation type="submission" date="2017-08" db="EMBL/GenBank/DDBJ databases">
        <title>Infants hospitalized years apart are colonized by the same room-sourced microbial strains.</title>
        <authorList>
            <person name="Brooks B."/>
            <person name="Olm M.R."/>
            <person name="Firek B.A."/>
            <person name="Baker R."/>
            <person name="Thomas B.C."/>
            <person name="Morowitz M.J."/>
            <person name="Banfield J.F."/>
        </authorList>
    </citation>
    <scope>NUCLEOTIDE SEQUENCE [LARGE SCALE GENOMIC DNA]</scope>
    <source>
        <strain evidence="7">S2_009_000_R2_77</strain>
    </source>
</reference>
<evidence type="ECO:0000256" key="2">
    <source>
        <dbReference type="ARBA" id="ARBA00022763"/>
    </source>
</evidence>
<dbReference type="Gene3D" id="1.10.150.20">
    <property type="entry name" value="5' to 3' exonuclease, C-terminal subdomain"/>
    <property type="match status" value="1"/>
</dbReference>
<keyword evidence="3" id="KW-0741">SOS mutagenesis</keyword>
<proteinExistence type="inferred from homology"/>
<feature type="domain" description="UmuC" evidence="6">
    <location>
        <begin position="8"/>
        <end position="190"/>
    </location>
</feature>
<dbReference type="Gene3D" id="3.30.70.270">
    <property type="match status" value="1"/>
</dbReference>
<evidence type="ECO:0000256" key="3">
    <source>
        <dbReference type="ARBA" id="ARBA00023199"/>
    </source>
</evidence>
<dbReference type="GO" id="GO:0009432">
    <property type="term" value="P:SOS response"/>
    <property type="evidence" value="ECO:0007669"/>
    <property type="project" value="UniProtKB-KW"/>
</dbReference>
<evidence type="ECO:0000256" key="1">
    <source>
        <dbReference type="ARBA" id="ARBA00010945"/>
    </source>
</evidence>
<keyword evidence="2" id="KW-0227">DNA damage</keyword>
<dbReference type="GO" id="GO:0003887">
    <property type="term" value="F:DNA-directed DNA polymerase activity"/>
    <property type="evidence" value="ECO:0007669"/>
    <property type="project" value="TreeGrafter"/>
</dbReference>
<evidence type="ECO:0000259" key="6">
    <source>
        <dbReference type="PROSITE" id="PS50173"/>
    </source>
</evidence>
<keyword evidence="4" id="KW-0234">DNA repair</keyword>
<dbReference type="PROSITE" id="PS50173">
    <property type="entry name" value="UMUC"/>
    <property type="match status" value="1"/>
</dbReference>
<dbReference type="CDD" id="cd01700">
    <property type="entry name" value="PolY_Pol_V_umuC"/>
    <property type="match status" value="1"/>
</dbReference>
<evidence type="ECO:0000256" key="5">
    <source>
        <dbReference type="ARBA" id="ARBA00023236"/>
    </source>
</evidence>
<evidence type="ECO:0000256" key="4">
    <source>
        <dbReference type="ARBA" id="ARBA00023204"/>
    </source>
</evidence>
<dbReference type="InterPro" id="IPR025188">
    <property type="entry name" value="DUF4113"/>
</dbReference>
<dbReference type="InterPro" id="IPR043128">
    <property type="entry name" value="Rev_trsase/Diguanyl_cyclase"/>
</dbReference>
<dbReference type="InterPro" id="IPR043502">
    <property type="entry name" value="DNA/RNA_pol_sf"/>
</dbReference>
<dbReference type="NCBIfam" id="NF002955">
    <property type="entry name" value="PRK03609.1"/>
    <property type="match status" value="1"/>
</dbReference>
<dbReference type="Proteomes" id="UP000249198">
    <property type="component" value="Unassembled WGS sequence"/>
</dbReference>
<evidence type="ECO:0000313" key="8">
    <source>
        <dbReference type="Proteomes" id="UP000249198"/>
    </source>
</evidence>
<name>A0A2W5CSC2_9PSED</name>
<protein>
    <submittedName>
        <fullName evidence="7">DNA polymerase V subunit UmuC</fullName>
    </submittedName>
</protein>
<dbReference type="SUPFAM" id="SSF56672">
    <property type="entry name" value="DNA/RNA polymerases"/>
    <property type="match status" value="1"/>
</dbReference>
<gene>
    <name evidence="7" type="ORF">DI599_21220</name>
</gene>
<dbReference type="Pfam" id="PF13438">
    <property type="entry name" value="DUF4113"/>
    <property type="match status" value="1"/>
</dbReference>
<sequence>MSTSGRVFALIDCNSFYCSCERICRPALKRRPVVVLSNNDGCVIARSAEAKALGIGMGAAYYKVRAEMRRQGVVACSSNYTLYADISNRVMRIMADMLPGIEVYSIDEAWGDMTGVPDLEGLGHQIRNRLSREIGMPVGVGISTTKTLAKLANWAAKKWKGTGGVLDLTDSGRQEKLLRLAPVSEVWGVGHRSAARLSALKISTAWDLAQFDISTLRDTFGVTMERTARELRGISCIGLHEGPPPKEAICSSKMFGERQSELPPIREALAAYVSRAAEKLRSQSSLCSTIQVGLQTQLADLKGPRYANAVTLALPAATDDTREILAVAQRGLGQIYRPGYPFSKCSILLMDLSQRGEITPDLFAPKPRSGADQLMAAIDRINLREGRGSIRIGRIPEKPKWAMRRDMLSQRYTTHWDELIGVRG</sequence>